<evidence type="ECO:0000256" key="4">
    <source>
        <dbReference type="ARBA" id="ARBA00023125"/>
    </source>
</evidence>
<comment type="similarity">
    <text evidence="1">In the C-terminal section; belongs to the class-I pyridoxal-phosphate-dependent aminotransferase family.</text>
</comment>
<proteinExistence type="inferred from homology"/>
<dbReference type="InterPro" id="IPR015421">
    <property type="entry name" value="PyrdxlP-dep_Trfase_major"/>
</dbReference>
<feature type="domain" description="HTH gntR-type" evidence="6">
    <location>
        <begin position="20"/>
        <end position="88"/>
    </location>
</feature>
<keyword evidence="4" id="KW-0238">DNA-binding</keyword>
<dbReference type="PANTHER" id="PTHR46577">
    <property type="entry name" value="HTH-TYPE TRANSCRIPTIONAL REGULATORY PROTEIN GABR"/>
    <property type="match status" value="1"/>
</dbReference>
<evidence type="ECO:0000313" key="7">
    <source>
        <dbReference type="EMBL" id="WQD38242.1"/>
    </source>
</evidence>
<dbReference type="GO" id="GO:0008483">
    <property type="term" value="F:transaminase activity"/>
    <property type="evidence" value="ECO:0007669"/>
    <property type="project" value="UniProtKB-KW"/>
</dbReference>
<dbReference type="InterPro" id="IPR004839">
    <property type="entry name" value="Aminotransferase_I/II_large"/>
</dbReference>
<evidence type="ECO:0000259" key="6">
    <source>
        <dbReference type="PROSITE" id="PS50949"/>
    </source>
</evidence>
<dbReference type="InterPro" id="IPR015424">
    <property type="entry name" value="PyrdxlP-dep_Trfase"/>
</dbReference>
<evidence type="ECO:0000313" key="8">
    <source>
        <dbReference type="Proteomes" id="UP001325680"/>
    </source>
</evidence>
<dbReference type="InterPro" id="IPR051446">
    <property type="entry name" value="HTH_trans_reg/aminotransferase"/>
</dbReference>
<dbReference type="CDD" id="cd00609">
    <property type="entry name" value="AAT_like"/>
    <property type="match status" value="1"/>
</dbReference>
<organism evidence="7 8">
    <name type="scientific">Niabella yanshanensis</name>
    <dbReference type="NCBI Taxonomy" id="577386"/>
    <lineage>
        <taxon>Bacteria</taxon>
        <taxon>Pseudomonadati</taxon>
        <taxon>Bacteroidota</taxon>
        <taxon>Chitinophagia</taxon>
        <taxon>Chitinophagales</taxon>
        <taxon>Chitinophagaceae</taxon>
        <taxon>Niabella</taxon>
    </lineage>
</organism>
<keyword evidence="8" id="KW-1185">Reference proteome</keyword>
<dbReference type="Gene3D" id="3.40.640.10">
    <property type="entry name" value="Type I PLP-dependent aspartate aminotransferase-like (Major domain)"/>
    <property type="match status" value="1"/>
</dbReference>
<dbReference type="PANTHER" id="PTHR46577:SF2">
    <property type="entry name" value="TRANSCRIPTIONAL REGULATORY PROTEIN"/>
    <property type="match status" value="1"/>
</dbReference>
<gene>
    <name evidence="7" type="ORF">U0035_21460</name>
</gene>
<dbReference type="InterPro" id="IPR036388">
    <property type="entry name" value="WH-like_DNA-bd_sf"/>
</dbReference>
<evidence type="ECO:0000256" key="3">
    <source>
        <dbReference type="ARBA" id="ARBA00023015"/>
    </source>
</evidence>
<dbReference type="SUPFAM" id="SSF53383">
    <property type="entry name" value="PLP-dependent transferases"/>
    <property type="match status" value="1"/>
</dbReference>
<evidence type="ECO:0000256" key="1">
    <source>
        <dbReference type="ARBA" id="ARBA00005384"/>
    </source>
</evidence>
<keyword evidence="3" id="KW-0805">Transcription regulation</keyword>
<keyword evidence="7" id="KW-0808">Transferase</keyword>
<dbReference type="Gene3D" id="1.10.10.10">
    <property type="entry name" value="Winged helix-like DNA-binding domain superfamily/Winged helix DNA-binding domain"/>
    <property type="match status" value="1"/>
</dbReference>
<dbReference type="EMBL" id="CP139960">
    <property type="protein sequence ID" value="WQD38242.1"/>
    <property type="molecule type" value="Genomic_DNA"/>
</dbReference>
<dbReference type="Proteomes" id="UP001325680">
    <property type="component" value="Chromosome"/>
</dbReference>
<reference evidence="7 8" key="1">
    <citation type="submission" date="2023-12" db="EMBL/GenBank/DDBJ databases">
        <title>Genome sequencing and assembly of bacterial species from a model synthetic community.</title>
        <authorList>
            <person name="Hogle S.L."/>
        </authorList>
    </citation>
    <scope>NUCLEOTIDE SEQUENCE [LARGE SCALE GENOMIC DNA]</scope>
    <source>
        <strain evidence="7 8">HAMBI_3031</strain>
    </source>
</reference>
<protein>
    <submittedName>
        <fullName evidence="7">PLP-dependent aminotransferase family protein</fullName>
    </submittedName>
</protein>
<keyword evidence="7" id="KW-0032">Aminotransferase</keyword>
<dbReference type="Pfam" id="PF00155">
    <property type="entry name" value="Aminotran_1_2"/>
    <property type="match status" value="1"/>
</dbReference>
<evidence type="ECO:0000256" key="5">
    <source>
        <dbReference type="ARBA" id="ARBA00023163"/>
    </source>
</evidence>
<dbReference type="InterPro" id="IPR036390">
    <property type="entry name" value="WH_DNA-bd_sf"/>
</dbReference>
<dbReference type="Pfam" id="PF00392">
    <property type="entry name" value="GntR"/>
    <property type="match status" value="1"/>
</dbReference>
<dbReference type="RefSeq" id="WP_162817866.1">
    <property type="nucleotide sequence ID" value="NZ_CP139960.1"/>
</dbReference>
<sequence>MTVQTLPFYTIIKINKSSSVPVFQQLANGVEQLIITGTIKPGYRLPSGREMARIMKLNRSTVVAAYGELNARGWIDIALRKGVRVVEQLPALQARQLNRQAAGIEKKRIQTGFYQKLAAALPGEPQAKPFFKLLVDDGYPDARIAPLNTLISRYKFLLNKPSKLTSIINERPAGAAALRQELSSFLSKTRGMQVTPDHILTTRGAQGAIYMAAQMIVKPGSKVIVGSLSYAMANKVFEHLGAKLIKVGVDEQGIDVDAIESICKISPPDLLYIIPHHHHPTTVTLSAERRVRLLNIIETYQLPLIEDDYDYDFHYENNPVLPLASTNPQGLILYIGSVSKTLALTVRSGYLVADPGFVMQAGKLKALMEIRGDLLMEEAIAYLFQTGDMQRHIARSVKLYKERRDIFCELLTHDLPHMLHFRKPAGGMAVWSEFLAGFPLPRIAAQLAKDHIYMSDGSNYNQGDPSVNGVRLGFASMNESEMKSLVHALRKAGGL</sequence>
<evidence type="ECO:0000256" key="2">
    <source>
        <dbReference type="ARBA" id="ARBA00022898"/>
    </source>
</evidence>
<dbReference type="SUPFAM" id="SSF46785">
    <property type="entry name" value="Winged helix' DNA-binding domain"/>
    <property type="match status" value="1"/>
</dbReference>
<keyword evidence="2" id="KW-0663">Pyridoxal phosphate</keyword>
<accession>A0ABZ0W4U0</accession>
<dbReference type="PROSITE" id="PS50949">
    <property type="entry name" value="HTH_GNTR"/>
    <property type="match status" value="1"/>
</dbReference>
<name>A0ABZ0W4U0_9BACT</name>
<keyword evidence="5" id="KW-0804">Transcription</keyword>
<dbReference type="SMART" id="SM00345">
    <property type="entry name" value="HTH_GNTR"/>
    <property type="match status" value="1"/>
</dbReference>
<dbReference type="CDD" id="cd07377">
    <property type="entry name" value="WHTH_GntR"/>
    <property type="match status" value="1"/>
</dbReference>
<dbReference type="InterPro" id="IPR000524">
    <property type="entry name" value="Tscrpt_reg_HTH_GntR"/>
</dbReference>